<organism evidence="1 2">
    <name type="scientific">Sinorhizobium fredii (strain HH103)</name>
    <dbReference type="NCBI Taxonomy" id="1117943"/>
    <lineage>
        <taxon>Bacteria</taxon>
        <taxon>Pseudomonadati</taxon>
        <taxon>Pseudomonadota</taxon>
        <taxon>Alphaproteobacteria</taxon>
        <taxon>Hyphomicrobiales</taxon>
        <taxon>Rhizobiaceae</taxon>
        <taxon>Sinorhizobium/Ensifer group</taxon>
        <taxon>Sinorhizobium</taxon>
    </lineage>
</organism>
<proteinExistence type="predicted"/>
<reference evidence="1 2" key="1">
    <citation type="journal article" date="2012" name="J. Bacteriol.">
        <title>Genome sequence of the soybean symbiont Sinorhizobium fredii HH103.</title>
        <authorList>
            <person name="Weidner S."/>
            <person name="Becker A."/>
            <person name="Bonilla I."/>
            <person name="Jaenicke S."/>
            <person name="Lloret J."/>
            <person name="Margaret I."/>
            <person name="Puhler A."/>
            <person name="Ruiz-Sainz J.E."/>
            <person name="Schneiker-Bekel S."/>
            <person name="Szczepanowski R."/>
            <person name="Vinardell J.M."/>
            <person name="Zehner S."/>
            <person name="Gottfert M."/>
        </authorList>
    </citation>
    <scope>NUCLEOTIDE SEQUENCE [LARGE SCALE GENOMIC DNA]</scope>
    <source>
        <strain evidence="1 2">HH103</strain>
    </source>
</reference>
<evidence type="ECO:0000313" key="1">
    <source>
        <dbReference type="EMBL" id="CCE98304.1"/>
    </source>
</evidence>
<gene>
    <name evidence="1" type="ordered locus">SFHH103_03813</name>
</gene>
<dbReference type="HOGENOM" id="CLU_3391020_0_0_5"/>
<dbReference type="EMBL" id="HE616890">
    <property type="protein sequence ID" value="CCE98304.1"/>
    <property type="molecule type" value="Genomic_DNA"/>
</dbReference>
<dbReference type="Proteomes" id="UP000007735">
    <property type="component" value="Chromosome"/>
</dbReference>
<dbReference type="KEGG" id="sfh:SFHH103_03813"/>
<dbReference type="AlphaFoldDB" id="G9A5I3"/>
<sequence length="32" mass="3629">MRSLSCEEISVAFVIQSRSDIPAKIMEYQLAI</sequence>
<dbReference type="STRING" id="1117943.SFHH103_03813"/>
<name>G9A5I3_SINF1</name>
<protein>
    <submittedName>
        <fullName evidence="1">Uncharacterized protein</fullName>
    </submittedName>
</protein>
<evidence type="ECO:0000313" key="2">
    <source>
        <dbReference type="Proteomes" id="UP000007735"/>
    </source>
</evidence>
<accession>G9A5I3</accession>